<sequence>MTKMSSRIVLILLAAIILLVSIGCMSNPRSETIIISNTEEDQMSDGDSGQSFRVSTIYRLTDSAATDMQTLGWSGKSNLIGLSAASGGSMETGLRVQQLAPPYEQFKPMDSMLPDYNWFALSPDGTRIAYLVKSKTGNALAFLSLSNGKTVQINAPLNAQYQLSSRNLKWSANSRFVSYLVRGEGRGNMQIVVFNVKEETAMYLQLTGLRDFGEVKMVGLSEDGSRALIDTGNMVEMAERVGDEFTVRYDHPSRDEESAWVNENQFAFLGADGTLFQYDCRNGELAVLLEKVDSFEISADRKLIAYTQNEKDTIFAGRLQGNNVLYQEAVYQGVYPVRMSWSPDDSALLVDGRRRSAAAAEQSQAAPETAPPARLLPFIIQFQ</sequence>
<evidence type="ECO:0000313" key="1">
    <source>
        <dbReference type="EMBL" id="REE55420.1"/>
    </source>
</evidence>
<evidence type="ECO:0000313" key="2">
    <source>
        <dbReference type="Proteomes" id="UP000256304"/>
    </source>
</evidence>
<reference evidence="1 2" key="1">
    <citation type="submission" date="2018-08" db="EMBL/GenBank/DDBJ databases">
        <title>Genomic Encyclopedia of Type Strains, Phase III (KMG-III): the genomes of soil and plant-associated and newly described type strains.</title>
        <authorList>
            <person name="Whitman W."/>
        </authorList>
    </citation>
    <scope>NUCLEOTIDE SEQUENCE [LARGE SCALE GENOMIC DNA]</scope>
    <source>
        <strain evidence="1 2">CGMCC 1.10966</strain>
    </source>
</reference>
<keyword evidence="2" id="KW-1185">Reference proteome</keyword>
<dbReference type="Proteomes" id="UP000256304">
    <property type="component" value="Unassembled WGS sequence"/>
</dbReference>
<dbReference type="SUPFAM" id="SSF82171">
    <property type="entry name" value="DPP6 N-terminal domain-like"/>
    <property type="match status" value="1"/>
</dbReference>
<dbReference type="EMBL" id="QTTN01000069">
    <property type="protein sequence ID" value="REE55420.1"/>
    <property type="molecule type" value="Genomic_DNA"/>
</dbReference>
<accession>A0A3D9PZ52</accession>
<dbReference type="InterPro" id="IPR011042">
    <property type="entry name" value="6-blade_b-propeller_TolB-like"/>
</dbReference>
<gene>
    <name evidence="1" type="ORF">A8990_16912</name>
</gene>
<dbReference type="RefSeq" id="WP_116192769.1">
    <property type="nucleotide sequence ID" value="NZ_QTTN01000069.1"/>
</dbReference>
<comment type="caution">
    <text evidence="1">The sequence shown here is derived from an EMBL/GenBank/DDBJ whole genome shotgun (WGS) entry which is preliminary data.</text>
</comment>
<dbReference type="Gene3D" id="2.120.10.30">
    <property type="entry name" value="TolB, C-terminal domain"/>
    <property type="match status" value="1"/>
</dbReference>
<dbReference type="PROSITE" id="PS51257">
    <property type="entry name" value="PROKAR_LIPOPROTEIN"/>
    <property type="match status" value="1"/>
</dbReference>
<protein>
    <recommendedName>
        <fullName evidence="3">WD40 repeat protein</fullName>
    </recommendedName>
</protein>
<name>A0A3D9PZ52_9BACL</name>
<evidence type="ECO:0008006" key="3">
    <source>
        <dbReference type="Google" id="ProtNLM"/>
    </source>
</evidence>
<dbReference type="AlphaFoldDB" id="A0A3D9PZ52"/>
<dbReference type="OrthoDB" id="2663372at2"/>
<organism evidence="1 2">
    <name type="scientific">Paenibacillus taihuensis</name>
    <dbReference type="NCBI Taxonomy" id="1156355"/>
    <lineage>
        <taxon>Bacteria</taxon>
        <taxon>Bacillati</taxon>
        <taxon>Bacillota</taxon>
        <taxon>Bacilli</taxon>
        <taxon>Bacillales</taxon>
        <taxon>Paenibacillaceae</taxon>
        <taxon>Paenibacillus</taxon>
    </lineage>
</organism>
<proteinExistence type="predicted"/>